<evidence type="ECO:0000313" key="3">
    <source>
        <dbReference type="WBParaSite" id="nRc.2.0.1.t20914-RA"/>
    </source>
</evidence>
<proteinExistence type="predicted"/>
<evidence type="ECO:0000313" key="2">
    <source>
        <dbReference type="Proteomes" id="UP000887565"/>
    </source>
</evidence>
<dbReference type="WBParaSite" id="nRc.2.0.1.t20914-RA">
    <property type="protein sequence ID" value="nRc.2.0.1.t20914-RA"/>
    <property type="gene ID" value="nRc.2.0.1.g20914"/>
</dbReference>
<accession>A0A915J536</accession>
<sequence length="196" mass="22329">MQDPLTKGKLTNGILLHDFIRFIGKIRERSGMSSCLYDGLESCQSQNFVTLYCFIGNGFCSMIPWRRIKEKGVPTVCRKTWKKYHSKFTRANEEQKLHESQFVMQAEMLQNLHLQVTNMKEKAGAMINSSTTFWNAVLALAAGNIAMKILSGLRVRVQFQKLPSGGFLEEKHCCIPSPTPNKQQQEIGKNTIIDKR</sequence>
<organism evidence="2 3">
    <name type="scientific">Romanomermis culicivorax</name>
    <name type="common">Nematode worm</name>
    <dbReference type="NCBI Taxonomy" id="13658"/>
    <lineage>
        <taxon>Eukaryota</taxon>
        <taxon>Metazoa</taxon>
        <taxon>Ecdysozoa</taxon>
        <taxon>Nematoda</taxon>
        <taxon>Enoplea</taxon>
        <taxon>Dorylaimia</taxon>
        <taxon>Mermithida</taxon>
        <taxon>Mermithoidea</taxon>
        <taxon>Mermithidae</taxon>
        <taxon>Romanomermis</taxon>
    </lineage>
</organism>
<reference evidence="3" key="1">
    <citation type="submission" date="2022-11" db="UniProtKB">
        <authorList>
            <consortium name="WormBaseParasite"/>
        </authorList>
    </citation>
    <scope>IDENTIFICATION</scope>
</reference>
<evidence type="ECO:0000256" key="1">
    <source>
        <dbReference type="SAM" id="MobiDB-lite"/>
    </source>
</evidence>
<keyword evidence="2" id="KW-1185">Reference proteome</keyword>
<dbReference type="Proteomes" id="UP000887565">
    <property type="component" value="Unplaced"/>
</dbReference>
<dbReference type="AlphaFoldDB" id="A0A915J536"/>
<protein>
    <submittedName>
        <fullName evidence="3">Uncharacterized protein</fullName>
    </submittedName>
</protein>
<feature type="region of interest" description="Disordered" evidence="1">
    <location>
        <begin position="176"/>
        <end position="196"/>
    </location>
</feature>
<name>A0A915J536_ROMCU</name>